<dbReference type="AlphaFoldDB" id="A0A558GXG4"/>
<gene>
    <name evidence="1" type="ORF">FQP90_13615</name>
</gene>
<protein>
    <submittedName>
        <fullName evidence="1">Uncharacterized protein</fullName>
    </submittedName>
</protein>
<dbReference type="Proteomes" id="UP000316500">
    <property type="component" value="Unassembled WGS sequence"/>
</dbReference>
<reference evidence="1 2" key="1">
    <citation type="submission" date="2019-07" db="EMBL/GenBank/DDBJ databases">
        <title>Diversity of Bacteria from Kongsfjorden, Arctic.</title>
        <authorList>
            <person name="Yu Y."/>
        </authorList>
    </citation>
    <scope>NUCLEOTIDE SEQUENCE [LARGE SCALE GENOMIC DNA]</scope>
    <source>
        <strain evidence="1 2">SM1928</strain>
    </source>
</reference>
<dbReference type="OrthoDB" id="4954823at2"/>
<dbReference type="InterPro" id="IPR058009">
    <property type="entry name" value="TTP_Phage_16"/>
</dbReference>
<dbReference type="EMBL" id="VNFK01000010">
    <property type="protein sequence ID" value="TVU61573.1"/>
    <property type="molecule type" value="Genomic_DNA"/>
</dbReference>
<comment type="caution">
    <text evidence="1">The sequence shown here is derived from an EMBL/GenBank/DDBJ whole genome shotgun (WGS) entry which is preliminary data.</text>
</comment>
<accession>A0A558GXG4</accession>
<dbReference type="RefSeq" id="WP_144651356.1">
    <property type="nucleotide sequence ID" value="NZ_VNFK01000010.1"/>
</dbReference>
<sequence>MKRSADGKKKWALLTEKPAAASGIPNEDELNAGIDFSCVVLESDISWSPTASDTFNEKTSCQVGNSSAFGASNYDTALTFIREYLEAGGPDSIAGDKAYEAVRVKGSEVGIYMRESDKFSTEPWEAGDIIDLGGKVRSDNPARVNNDGDIKRRVPFAAQDMIVEKAVLAGTP</sequence>
<dbReference type="Pfam" id="PF25595">
    <property type="entry name" value="Phage_TTP_16"/>
    <property type="match status" value="1"/>
</dbReference>
<proteinExistence type="predicted"/>
<evidence type="ECO:0000313" key="2">
    <source>
        <dbReference type="Proteomes" id="UP000316500"/>
    </source>
</evidence>
<name>A0A558GXG4_PAENT</name>
<organism evidence="1 2">
    <name type="scientific">Paenarthrobacter nitroguajacolicus</name>
    <name type="common">Arthrobacter nitroguajacolicus</name>
    <dbReference type="NCBI Taxonomy" id="211146"/>
    <lineage>
        <taxon>Bacteria</taxon>
        <taxon>Bacillati</taxon>
        <taxon>Actinomycetota</taxon>
        <taxon>Actinomycetes</taxon>
        <taxon>Micrococcales</taxon>
        <taxon>Micrococcaceae</taxon>
        <taxon>Paenarthrobacter</taxon>
    </lineage>
</organism>
<evidence type="ECO:0000313" key="1">
    <source>
        <dbReference type="EMBL" id="TVU61573.1"/>
    </source>
</evidence>